<name>A0A067TAB9_GALM3</name>
<feature type="region of interest" description="Disordered" evidence="1">
    <location>
        <begin position="55"/>
        <end position="90"/>
    </location>
</feature>
<evidence type="ECO:0000313" key="2">
    <source>
        <dbReference type="EMBL" id="KDR79312.1"/>
    </source>
</evidence>
<protein>
    <submittedName>
        <fullName evidence="2">Uncharacterized protein</fullName>
    </submittedName>
</protein>
<evidence type="ECO:0000313" key="3">
    <source>
        <dbReference type="Proteomes" id="UP000027222"/>
    </source>
</evidence>
<reference evidence="3" key="1">
    <citation type="journal article" date="2014" name="Proc. Natl. Acad. Sci. U.S.A.">
        <title>Extensive sampling of basidiomycete genomes demonstrates inadequacy of the white-rot/brown-rot paradigm for wood decay fungi.</title>
        <authorList>
            <person name="Riley R."/>
            <person name="Salamov A.A."/>
            <person name="Brown D.W."/>
            <person name="Nagy L.G."/>
            <person name="Floudas D."/>
            <person name="Held B.W."/>
            <person name="Levasseur A."/>
            <person name="Lombard V."/>
            <person name="Morin E."/>
            <person name="Otillar R."/>
            <person name="Lindquist E.A."/>
            <person name="Sun H."/>
            <person name="LaButti K.M."/>
            <person name="Schmutz J."/>
            <person name="Jabbour D."/>
            <person name="Luo H."/>
            <person name="Baker S.E."/>
            <person name="Pisabarro A.G."/>
            <person name="Walton J.D."/>
            <person name="Blanchette R.A."/>
            <person name="Henrissat B."/>
            <person name="Martin F."/>
            <person name="Cullen D."/>
            <person name="Hibbett D.S."/>
            <person name="Grigoriev I.V."/>
        </authorList>
    </citation>
    <scope>NUCLEOTIDE SEQUENCE [LARGE SCALE GENOMIC DNA]</scope>
    <source>
        <strain evidence="3">CBS 339.88</strain>
    </source>
</reference>
<evidence type="ECO:0000256" key="1">
    <source>
        <dbReference type="SAM" id="MobiDB-lite"/>
    </source>
</evidence>
<sequence>MESSSNPENARAKPVRGTKAATKIQKKRKNHRKLDHISNQFFDNTIGRCKVVKNSTTDAHPSPSVDEQIRLPDNGTQNVEVHPDDDIEAPYDDMDMLSVPARMARANSFNSTTSSEFSSIYSSTSSNESYSPPLYPSTPHNLAMWRERNGPTPGYTQDPIFGNIQAIPQPYYSTPGGPVQGGQPILGYTAPQGLSISQGPFQNYGRPHLPEQHHGASVLCADPTHAPFDSTPGLPYNFPSGYYETEFVPEESTQSAQYHDGMLILNSGQNPNARSIHSQNMFLSPVMQPPYYQTVTGSWPAEILYTQASQPSEENGPAT</sequence>
<dbReference type="AlphaFoldDB" id="A0A067TAB9"/>
<organism evidence="2 3">
    <name type="scientific">Galerina marginata (strain CBS 339.88)</name>
    <dbReference type="NCBI Taxonomy" id="685588"/>
    <lineage>
        <taxon>Eukaryota</taxon>
        <taxon>Fungi</taxon>
        <taxon>Dikarya</taxon>
        <taxon>Basidiomycota</taxon>
        <taxon>Agaricomycotina</taxon>
        <taxon>Agaricomycetes</taxon>
        <taxon>Agaricomycetidae</taxon>
        <taxon>Agaricales</taxon>
        <taxon>Agaricineae</taxon>
        <taxon>Strophariaceae</taxon>
        <taxon>Galerina</taxon>
    </lineage>
</organism>
<dbReference type="EMBL" id="KL142373">
    <property type="protein sequence ID" value="KDR79312.1"/>
    <property type="molecule type" value="Genomic_DNA"/>
</dbReference>
<accession>A0A067TAB9</accession>
<dbReference type="Proteomes" id="UP000027222">
    <property type="component" value="Unassembled WGS sequence"/>
</dbReference>
<feature type="compositionally biased region" description="Basic residues" evidence="1">
    <location>
        <begin position="24"/>
        <end position="34"/>
    </location>
</feature>
<dbReference type="HOGENOM" id="CLU_871682_0_0_1"/>
<gene>
    <name evidence="2" type="ORF">GALMADRAFT_137170</name>
</gene>
<keyword evidence="3" id="KW-1185">Reference proteome</keyword>
<proteinExistence type="predicted"/>
<feature type="region of interest" description="Disordered" evidence="1">
    <location>
        <begin position="1"/>
        <end position="39"/>
    </location>
</feature>